<dbReference type="Gene3D" id="3.30.110.40">
    <property type="entry name" value="TusA-like domain"/>
    <property type="match status" value="1"/>
</dbReference>
<dbReference type="InterPro" id="IPR036868">
    <property type="entry name" value="TusA-like_sf"/>
</dbReference>
<dbReference type="KEGG" id="ndv:NDEV_0754"/>
<dbReference type="SUPFAM" id="SSF64307">
    <property type="entry name" value="SirA-like"/>
    <property type="match status" value="1"/>
</dbReference>
<keyword evidence="4" id="KW-1185">Reference proteome</keyword>
<name>A0A128A2D7_9ARCH</name>
<reference evidence="4" key="1">
    <citation type="submission" date="2015-10" db="EMBL/GenBank/DDBJ databases">
        <authorList>
            <person name="Lehtovirta-Morley L.E."/>
            <person name="Vieille C."/>
        </authorList>
    </citation>
    <scope>NUCLEOTIDE SEQUENCE [LARGE SCALE GENOMIC DNA]</scope>
</reference>
<dbReference type="PANTHER" id="PTHR33279:SF6">
    <property type="entry name" value="SULFUR CARRIER PROTEIN YEDF-RELATED"/>
    <property type="match status" value="1"/>
</dbReference>
<dbReference type="PROSITE" id="PS01148">
    <property type="entry name" value="UPF0033"/>
    <property type="match status" value="1"/>
</dbReference>
<protein>
    <recommendedName>
        <fullName evidence="2">UPF0033 domain-containing protein</fullName>
    </recommendedName>
</protein>
<feature type="domain" description="UPF0033" evidence="2">
    <location>
        <begin position="13"/>
        <end position="37"/>
    </location>
</feature>
<dbReference type="PANTHER" id="PTHR33279">
    <property type="entry name" value="SULFUR CARRIER PROTEIN YEDF-RELATED"/>
    <property type="match status" value="1"/>
</dbReference>
<evidence type="ECO:0000256" key="1">
    <source>
        <dbReference type="ARBA" id="ARBA00008984"/>
    </source>
</evidence>
<evidence type="ECO:0000313" key="3">
    <source>
        <dbReference type="EMBL" id="CUR51519.1"/>
    </source>
</evidence>
<accession>A0A128A2D7</accession>
<gene>
    <name evidence="3" type="ORF">NDEV_0754</name>
</gene>
<evidence type="ECO:0000259" key="2">
    <source>
        <dbReference type="PROSITE" id="PS01148"/>
    </source>
</evidence>
<evidence type="ECO:0000313" key="4">
    <source>
        <dbReference type="Proteomes" id="UP000196239"/>
    </source>
</evidence>
<dbReference type="InterPro" id="IPR001455">
    <property type="entry name" value="TusA-like"/>
</dbReference>
<dbReference type="Pfam" id="PF01206">
    <property type="entry name" value="TusA"/>
    <property type="match status" value="1"/>
</dbReference>
<dbReference type="Proteomes" id="UP000196239">
    <property type="component" value="Chromosome 1"/>
</dbReference>
<dbReference type="CDD" id="cd00291">
    <property type="entry name" value="SirA_YedF_YeeD"/>
    <property type="match status" value="1"/>
</dbReference>
<organism evidence="3 4">
    <name type="scientific">Nitrosotalea devaniterrae</name>
    <dbReference type="NCBI Taxonomy" id="1078905"/>
    <lineage>
        <taxon>Archaea</taxon>
        <taxon>Nitrososphaerota</taxon>
        <taxon>Nitrososphaeria</taxon>
        <taxon>Nitrosotaleales</taxon>
        <taxon>Nitrosotaleaceae</taxon>
        <taxon>Nitrosotalea</taxon>
    </lineage>
</organism>
<proteinExistence type="inferred from homology"/>
<dbReference type="EMBL" id="LN890280">
    <property type="protein sequence ID" value="CUR51519.1"/>
    <property type="molecule type" value="Genomic_DNA"/>
</dbReference>
<sequence>MADISEATPTKTIDVRGMFCPEPVFRTKIEMERMAVGNILKITADDPASEEDISRWVNRMGHQLIGIKKTDKDLEFTIKKVK</sequence>
<comment type="similarity">
    <text evidence="1">Belongs to the sulfur carrier protein TusA family.</text>
</comment>
<dbReference type="AlphaFoldDB" id="A0A128A2D7"/>